<protein>
    <submittedName>
        <fullName evidence="11">4-amino-4-deoxy-L-arabinose transferase-like glycosyltransferase</fullName>
    </submittedName>
</protein>
<feature type="transmembrane region" description="Helical" evidence="8">
    <location>
        <begin position="350"/>
        <end position="370"/>
    </location>
</feature>
<dbReference type="GO" id="GO:0010041">
    <property type="term" value="P:response to iron(III) ion"/>
    <property type="evidence" value="ECO:0007669"/>
    <property type="project" value="TreeGrafter"/>
</dbReference>
<dbReference type="Proteomes" id="UP000268908">
    <property type="component" value="Unassembled WGS sequence"/>
</dbReference>
<name>A0A497XE67_9PROT</name>
<keyword evidence="7 8" id="KW-0472">Membrane</keyword>
<dbReference type="GO" id="GO:0005886">
    <property type="term" value="C:plasma membrane"/>
    <property type="evidence" value="ECO:0007669"/>
    <property type="project" value="UniProtKB-SubCell"/>
</dbReference>
<evidence type="ECO:0000313" key="12">
    <source>
        <dbReference type="Proteomes" id="UP000268908"/>
    </source>
</evidence>
<keyword evidence="5 8" id="KW-0812">Transmembrane</keyword>
<keyword evidence="6 8" id="KW-1133">Transmembrane helix</keyword>
<comment type="subcellular location">
    <subcellularLocation>
        <location evidence="1">Cell membrane</location>
        <topology evidence="1">Multi-pass membrane protein</topology>
    </subcellularLocation>
</comment>
<dbReference type="OrthoDB" id="9775035at2"/>
<feature type="transmembrane region" description="Helical" evidence="8">
    <location>
        <begin position="299"/>
        <end position="315"/>
    </location>
</feature>
<evidence type="ECO:0000256" key="1">
    <source>
        <dbReference type="ARBA" id="ARBA00004651"/>
    </source>
</evidence>
<reference evidence="11 12" key="1">
    <citation type="submission" date="2018-10" db="EMBL/GenBank/DDBJ databases">
        <title>Genomic Encyclopedia of Type Strains, Phase IV (KMG-IV): sequencing the most valuable type-strain genomes for metagenomic binning, comparative biology and taxonomic classification.</title>
        <authorList>
            <person name="Goeker M."/>
        </authorList>
    </citation>
    <scope>NUCLEOTIDE SEQUENCE [LARGE SCALE GENOMIC DNA]</scope>
    <source>
        <strain evidence="11 12">DSM 26916</strain>
    </source>
</reference>
<dbReference type="InterPro" id="IPR040845">
    <property type="entry name" value="Arnt_C"/>
</dbReference>
<evidence type="ECO:0000259" key="9">
    <source>
        <dbReference type="Pfam" id="PF02366"/>
    </source>
</evidence>
<evidence type="ECO:0000259" key="10">
    <source>
        <dbReference type="Pfam" id="PF18583"/>
    </source>
</evidence>
<accession>A0A497XE67</accession>
<feature type="transmembrane region" description="Helical" evidence="8">
    <location>
        <begin position="260"/>
        <end position="279"/>
    </location>
</feature>
<dbReference type="PANTHER" id="PTHR33908:SF3">
    <property type="entry name" value="UNDECAPRENYL PHOSPHATE-ALPHA-4-AMINO-4-DEOXY-L-ARABINOSE ARABINOSYL TRANSFERASE"/>
    <property type="match status" value="1"/>
</dbReference>
<dbReference type="EMBL" id="RCCI01000005">
    <property type="protein sequence ID" value="RLJ65271.1"/>
    <property type="molecule type" value="Genomic_DNA"/>
</dbReference>
<dbReference type="GO" id="GO:0016763">
    <property type="term" value="F:pentosyltransferase activity"/>
    <property type="evidence" value="ECO:0007669"/>
    <property type="project" value="TreeGrafter"/>
</dbReference>
<keyword evidence="3" id="KW-0328">Glycosyltransferase</keyword>
<comment type="caution">
    <text evidence="11">The sequence shown here is derived from an EMBL/GenBank/DDBJ whole genome shotgun (WGS) entry which is preliminary data.</text>
</comment>
<keyword evidence="2" id="KW-1003">Cell membrane</keyword>
<feature type="transmembrane region" description="Helical" evidence="8">
    <location>
        <begin position="94"/>
        <end position="127"/>
    </location>
</feature>
<dbReference type="Pfam" id="PF18583">
    <property type="entry name" value="Arnt_C"/>
    <property type="match status" value="1"/>
</dbReference>
<gene>
    <name evidence="11" type="ORF">DFR35_1929</name>
</gene>
<sequence>MTGRRPFALWLVAVLFAALWFGTLEYRKLVKPDEGRYGEIPREMVATGDWLTPRLNGIKYFEKPPLQYWATAAAFSAFGEHHWTVRIWPALTGFLGILFSAWVAALLFGTAAGWVAASVLGGSFLYVMLGHTAVLDMSLSVFLASAVFAFVLAQRDGATPRQTRNWMWAAYALLALAVLTKGLVGLVLPGATLVAYIIWQRDWGLLKKLHLASGLALFFLIAAPWFVAVSLANPEFFNFFFIHEHFQRFLTKVHRRYAPMWYFVPILLVGLMPWTLALFGALRNAAKREAALRFQPQRFLLLWCVMVFGFFSVSSSKLVPYILPIFPALAALIGAWWMQASPAVLKWQALLWAPVGLAIVTAAPFMVVFGDEQMPVAMFEAWVPWMIAAGLGLAAASVLAHWLARRERRLAAAIALGLGGHFACQVGILGMDSIAPATSTWHISQKIRPELTPDMTFYSVGMYDQTIPFYLKRTVQMVEHTDELKYGIEWEPQKFMPTFAEFVTAWNAAPKAMAMMPPDVYQRFVTQNLPMREIARDTRRVFVVKP</sequence>
<organism evidence="11 12">
    <name type="scientific">Sulfurisoma sediminicola</name>
    <dbReference type="NCBI Taxonomy" id="1381557"/>
    <lineage>
        <taxon>Bacteria</taxon>
        <taxon>Pseudomonadati</taxon>
        <taxon>Pseudomonadota</taxon>
        <taxon>Betaproteobacteria</taxon>
        <taxon>Nitrosomonadales</taxon>
        <taxon>Sterolibacteriaceae</taxon>
        <taxon>Sulfurisoma</taxon>
    </lineage>
</organism>
<dbReference type="AlphaFoldDB" id="A0A497XE67"/>
<keyword evidence="12" id="KW-1185">Reference proteome</keyword>
<evidence type="ECO:0000256" key="3">
    <source>
        <dbReference type="ARBA" id="ARBA00022676"/>
    </source>
</evidence>
<dbReference type="InterPro" id="IPR050297">
    <property type="entry name" value="LipidA_mod_glycosyltrf_83"/>
</dbReference>
<dbReference type="RefSeq" id="WP_121241989.1">
    <property type="nucleotide sequence ID" value="NZ_BHVV01000008.1"/>
</dbReference>
<dbReference type="GO" id="GO:0009103">
    <property type="term" value="P:lipopolysaccharide biosynthetic process"/>
    <property type="evidence" value="ECO:0007669"/>
    <property type="project" value="UniProtKB-ARBA"/>
</dbReference>
<feature type="domain" description="ArnT-like N-terminal" evidence="9">
    <location>
        <begin position="10"/>
        <end position="235"/>
    </location>
</feature>
<dbReference type="PANTHER" id="PTHR33908">
    <property type="entry name" value="MANNOSYLTRANSFERASE YKCB-RELATED"/>
    <property type="match status" value="1"/>
</dbReference>
<dbReference type="GO" id="GO:0006493">
    <property type="term" value="P:protein O-linked glycosylation"/>
    <property type="evidence" value="ECO:0007669"/>
    <property type="project" value="InterPro"/>
</dbReference>
<evidence type="ECO:0000256" key="5">
    <source>
        <dbReference type="ARBA" id="ARBA00022692"/>
    </source>
</evidence>
<feature type="transmembrane region" description="Helical" evidence="8">
    <location>
        <begin position="321"/>
        <end position="338"/>
    </location>
</feature>
<feature type="transmembrane region" description="Helical" evidence="8">
    <location>
        <begin position="7"/>
        <end position="24"/>
    </location>
</feature>
<evidence type="ECO:0000313" key="11">
    <source>
        <dbReference type="EMBL" id="RLJ65271.1"/>
    </source>
</evidence>
<dbReference type="InterPro" id="IPR003342">
    <property type="entry name" value="ArnT-like_N"/>
</dbReference>
<evidence type="ECO:0000256" key="2">
    <source>
        <dbReference type="ARBA" id="ARBA00022475"/>
    </source>
</evidence>
<keyword evidence="4 11" id="KW-0808">Transferase</keyword>
<evidence type="ECO:0000256" key="6">
    <source>
        <dbReference type="ARBA" id="ARBA00022989"/>
    </source>
</evidence>
<evidence type="ECO:0000256" key="4">
    <source>
        <dbReference type="ARBA" id="ARBA00022679"/>
    </source>
</evidence>
<proteinExistence type="predicted"/>
<dbReference type="Pfam" id="PF02366">
    <property type="entry name" value="PMT"/>
    <property type="match status" value="1"/>
</dbReference>
<feature type="transmembrane region" description="Helical" evidence="8">
    <location>
        <begin position="410"/>
        <end position="431"/>
    </location>
</feature>
<feature type="domain" description="Aminoarabinose transferase C-terminal" evidence="10">
    <location>
        <begin position="444"/>
        <end position="544"/>
    </location>
</feature>
<dbReference type="GO" id="GO:0000030">
    <property type="term" value="F:mannosyltransferase activity"/>
    <property type="evidence" value="ECO:0007669"/>
    <property type="project" value="InterPro"/>
</dbReference>
<evidence type="ECO:0000256" key="7">
    <source>
        <dbReference type="ARBA" id="ARBA00023136"/>
    </source>
</evidence>
<evidence type="ECO:0000256" key="8">
    <source>
        <dbReference type="SAM" id="Phobius"/>
    </source>
</evidence>
<feature type="transmembrane region" description="Helical" evidence="8">
    <location>
        <begin position="211"/>
        <end position="232"/>
    </location>
</feature>
<feature type="transmembrane region" description="Helical" evidence="8">
    <location>
        <begin position="166"/>
        <end position="199"/>
    </location>
</feature>
<feature type="transmembrane region" description="Helical" evidence="8">
    <location>
        <begin position="382"/>
        <end position="403"/>
    </location>
</feature>